<evidence type="ECO:0000256" key="3">
    <source>
        <dbReference type="ARBA" id="ARBA00022691"/>
    </source>
</evidence>
<dbReference type="SUPFAM" id="SSF53335">
    <property type="entry name" value="S-adenosyl-L-methionine-dependent methyltransferases"/>
    <property type="match status" value="1"/>
</dbReference>
<protein>
    <submittedName>
        <fullName evidence="6">SAM-dependent methyltransferase</fullName>
    </submittedName>
</protein>
<sequence length="270" mass="29956">MYSIDPEIEAFYTQTSEASRLQSGLGPLEFERNKDLISRYLPHPGSSIADIGGGPGHYACWLAGLGHHVTLIDPVARHIQQAEKRSGTKHPFRCILGEARQLPLAADSVDIAILHGPLYHLQEEEERLAALREAKRILKPGGIVLGFAITYAASVLAALQNGMLHDPDIFRMCRQELSDGCHYPPERFPGMLAMAYFHKPSSLQEECRAAGFKPIGLFAVEGIVWLDNDFFASWVTPQKRELLLELVKLTESHPELLCISPHIMIAAKNS</sequence>
<dbReference type="OrthoDB" id="3896938at2"/>
<dbReference type="Gene3D" id="3.40.50.150">
    <property type="entry name" value="Vaccinia Virus protein VP39"/>
    <property type="match status" value="1"/>
</dbReference>
<feature type="domain" description="Methyltransferase type 11" evidence="5">
    <location>
        <begin position="50"/>
        <end position="145"/>
    </location>
</feature>
<proteinExistence type="predicted"/>
<evidence type="ECO:0000256" key="1">
    <source>
        <dbReference type="ARBA" id="ARBA00022603"/>
    </source>
</evidence>
<keyword evidence="3" id="KW-0949">S-adenosyl-L-methionine</keyword>
<dbReference type="EMBL" id="CP029186">
    <property type="protein sequence ID" value="AWH85500.1"/>
    <property type="molecule type" value="Genomic_DNA"/>
</dbReference>
<gene>
    <name evidence="6" type="ORF">HYN59_10385</name>
</gene>
<dbReference type="RefSeq" id="WP_108778202.1">
    <property type="nucleotide sequence ID" value="NZ_CP029186.1"/>
</dbReference>
<dbReference type="InterPro" id="IPR013216">
    <property type="entry name" value="Methyltransf_11"/>
</dbReference>
<keyword evidence="4" id="KW-0812">Transmembrane</keyword>
<dbReference type="Proteomes" id="UP000244929">
    <property type="component" value="Chromosome"/>
</dbReference>
<keyword evidence="2 6" id="KW-0808">Transferase</keyword>
<organism evidence="6 7">
    <name type="scientific">Flavobacterium album</name>
    <dbReference type="NCBI Taxonomy" id="2175091"/>
    <lineage>
        <taxon>Bacteria</taxon>
        <taxon>Pseudomonadati</taxon>
        <taxon>Bacteroidota</taxon>
        <taxon>Flavobacteriia</taxon>
        <taxon>Flavobacteriales</taxon>
        <taxon>Flavobacteriaceae</taxon>
        <taxon>Flavobacterium</taxon>
    </lineage>
</organism>
<evidence type="ECO:0000256" key="4">
    <source>
        <dbReference type="SAM" id="Phobius"/>
    </source>
</evidence>
<evidence type="ECO:0000313" key="6">
    <source>
        <dbReference type="EMBL" id="AWH85500.1"/>
    </source>
</evidence>
<dbReference type="CDD" id="cd02440">
    <property type="entry name" value="AdoMet_MTases"/>
    <property type="match status" value="1"/>
</dbReference>
<evidence type="ECO:0000256" key="2">
    <source>
        <dbReference type="ARBA" id="ARBA00022679"/>
    </source>
</evidence>
<dbReference type="Pfam" id="PF08241">
    <property type="entry name" value="Methyltransf_11"/>
    <property type="match status" value="1"/>
</dbReference>
<keyword evidence="1 6" id="KW-0489">Methyltransferase</keyword>
<dbReference type="PANTHER" id="PTHR43464">
    <property type="entry name" value="METHYLTRANSFERASE"/>
    <property type="match status" value="1"/>
</dbReference>
<reference evidence="6 7" key="1">
    <citation type="submission" date="2018-04" db="EMBL/GenBank/DDBJ databases">
        <title>Genome sequencing of Flavobacterium sp. HYN0059.</title>
        <authorList>
            <person name="Yi H."/>
            <person name="Baek C."/>
        </authorList>
    </citation>
    <scope>NUCLEOTIDE SEQUENCE [LARGE SCALE GENOMIC DNA]</scope>
    <source>
        <strain evidence="6 7">HYN0059</strain>
    </source>
</reference>
<accession>A0A2S1QYL9</accession>
<dbReference type="InterPro" id="IPR029063">
    <property type="entry name" value="SAM-dependent_MTases_sf"/>
</dbReference>
<dbReference type="GO" id="GO:0032259">
    <property type="term" value="P:methylation"/>
    <property type="evidence" value="ECO:0007669"/>
    <property type="project" value="UniProtKB-KW"/>
</dbReference>
<dbReference type="KEGG" id="falb:HYN59_10385"/>
<evidence type="ECO:0000259" key="5">
    <source>
        <dbReference type="Pfam" id="PF08241"/>
    </source>
</evidence>
<keyword evidence="4" id="KW-1133">Transmembrane helix</keyword>
<name>A0A2S1QYL9_9FLAO</name>
<dbReference type="AlphaFoldDB" id="A0A2S1QYL9"/>
<feature type="transmembrane region" description="Helical" evidence="4">
    <location>
        <begin position="137"/>
        <end position="159"/>
    </location>
</feature>
<evidence type="ECO:0000313" key="7">
    <source>
        <dbReference type="Proteomes" id="UP000244929"/>
    </source>
</evidence>
<dbReference type="PANTHER" id="PTHR43464:SF19">
    <property type="entry name" value="UBIQUINONE BIOSYNTHESIS O-METHYLTRANSFERASE, MITOCHONDRIAL"/>
    <property type="match status" value="1"/>
</dbReference>
<keyword evidence="4" id="KW-0472">Membrane</keyword>
<keyword evidence="7" id="KW-1185">Reference proteome</keyword>
<dbReference type="GO" id="GO:0008757">
    <property type="term" value="F:S-adenosylmethionine-dependent methyltransferase activity"/>
    <property type="evidence" value="ECO:0007669"/>
    <property type="project" value="InterPro"/>
</dbReference>